<dbReference type="Proteomes" id="UP000001593">
    <property type="component" value="Unassembled WGS sequence"/>
</dbReference>
<reference evidence="2 3" key="1">
    <citation type="journal article" date="2007" name="Science">
        <title>Sea anemone genome reveals ancestral eumetazoan gene repertoire and genomic organization.</title>
        <authorList>
            <person name="Putnam N.H."/>
            <person name="Srivastava M."/>
            <person name="Hellsten U."/>
            <person name="Dirks B."/>
            <person name="Chapman J."/>
            <person name="Salamov A."/>
            <person name="Terry A."/>
            <person name="Shapiro H."/>
            <person name="Lindquist E."/>
            <person name="Kapitonov V.V."/>
            <person name="Jurka J."/>
            <person name="Genikhovich G."/>
            <person name="Grigoriev I.V."/>
            <person name="Lucas S.M."/>
            <person name="Steele R.E."/>
            <person name="Finnerty J.R."/>
            <person name="Technau U."/>
            <person name="Martindale M.Q."/>
            <person name="Rokhsar D.S."/>
        </authorList>
    </citation>
    <scope>NUCLEOTIDE SEQUENCE [LARGE SCALE GENOMIC DNA]</scope>
    <source>
        <strain evidence="3">CH2 X CH6</strain>
    </source>
</reference>
<dbReference type="KEGG" id="nve:5519965"/>
<dbReference type="OMA" id="PATIESH"/>
<gene>
    <name evidence="2" type="ORF">NEMVEDRAFT_v1g85611</name>
</gene>
<accession>A7RKY3</accession>
<name>A7RKY3_NEMVE</name>
<dbReference type="InterPro" id="IPR027850">
    <property type="entry name" value="DUF4504"/>
</dbReference>
<dbReference type="PhylomeDB" id="A7RKY3"/>
<protein>
    <submittedName>
        <fullName evidence="2">Uncharacterized protein</fullName>
    </submittedName>
</protein>
<organism evidence="2 3">
    <name type="scientific">Nematostella vectensis</name>
    <name type="common">Starlet sea anemone</name>
    <dbReference type="NCBI Taxonomy" id="45351"/>
    <lineage>
        <taxon>Eukaryota</taxon>
        <taxon>Metazoa</taxon>
        <taxon>Cnidaria</taxon>
        <taxon>Anthozoa</taxon>
        <taxon>Hexacorallia</taxon>
        <taxon>Actiniaria</taxon>
        <taxon>Edwardsiidae</taxon>
        <taxon>Nematostella</taxon>
    </lineage>
</organism>
<dbReference type="Pfam" id="PF14953">
    <property type="entry name" value="DUF4504"/>
    <property type="match status" value="1"/>
</dbReference>
<feature type="non-terminal residue" evidence="2">
    <location>
        <position position="229"/>
    </location>
</feature>
<dbReference type="HOGENOM" id="CLU_1156081_0_0_1"/>
<evidence type="ECO:0000313" key="3">
    <source>
        <dbReference type="Proteomes" id="UP000001593"/>
    </source>
</evidence>
<evidence type="ECO:0000313" key="2">
    <source>
        <dbReference type="EMBL" id="EDO47838.1"/>
    </source>
</evidence>
<evidence type="ECO:0000256" key="1">
    <source>
        <dbReference type="ARBA" id="ARBA00007065"/>
    </source>
</evidence>
<dbReference type="PANTHER" id="PTHR31366:SF2">
    <property type="entry name" value="UPF0739 PROTEIN C1ORF74"/>
    <property type="match status" value="1"/>
</dbReference>
<dbReference type="PANTHER" id="PTHR31366">
    <property type="entry name" value="UPF0739 PROTEIN C1ORF74"/>
    <property type="match status" value="1"/>
</dbReference>
<comment type="similarity">
    <text evidence="1">Belongs to the UPF0739 family.</text>
</comment>
<dbReference type="eggNOG" id="ENOG502RZ46">
    <property type="taxonomic scope" value="Eukaryota"/>
</dbReference>
<dbReference type="EMBL" id="DS469517">
    <property type="protein sequence ID" value="EDO47838.1"/>
    <property type="molecule type" value="Genomic_DNA"/>
</dbReference>
<dbReference type="OrthoDB" id="10056365at2759"/>
<dbReference type="STRING" id="45351.A7RKY3"/>
<keyword evidence="3" id="KW-1185">Reference proteome</keyword>
<sequence>MKRYYQDILREFMLVSIGAKASLLFDYAYVESSKMFSLLQDLQSQNILENALSVVVLGEDIIICDMCKIITFLEVRLQENDFVVVDISVHLKKPKVICKKEQFLQLLEQMRHRLLECGSEGKPCQEKALILHIDTLPDWNISSLFGFLLGYPVIYWYDKVGDYNCLAMEPLYLYQVFISTSTCLHFEKLRNTKKMITKGNEKMQMISFSAPQCLFPHFESCVERWKAAL</sequence>
<proteinExistence type="inferred from homology"/>
<dbReference type="InParanoid" id="A7RKY3"/>
<dbReference type="AlphaFoldDB" id="A7RKY3"/>